<accession>A0A146K3H4</accession>
<gene>
    <name evidence="1" type="ORF">TPC1_30354</name>
</gene>
<sequence length="676" mass="79177">QFLNEFQLEWIQNIQKLSEFIITIKKFIRAVDQCKEKSIRATAAFEGISLFASNIFNLLIPDQLEIKPYEKLVDDNFNILFPHLVLLINCIFNNFNRLREFAVEQNIQIQYSLLHDFETLINYISQYDQNTTKYSTFLQQKSIRILGAGRFKFKPNASYFYAFVNLINNLIQLHPQLHESCFKPVYQLVFILDAAEKRVQDKGLNYTKLFNQNQKIGFNLILNLKQSVETLQQSKIMKDRDLLLEAGRVVDVYYKDTTISSLLQAEKSYVKSYQPRCDPFYSKLDMTSFKIYQDISKEDQALERLQKLSLQFEYQHIYQIIDDLPFAELEYSVLKLFKQQKLDGFVQQLNDSQKCLFARAARVLPQQTAAKFVEGFKTICPKIIFFTDFQYLQKHVDECDLTVDDFKLCVFYELRELFAKLEDSPKKSALLCLCGTFYQPEKAFELANFKDFYKALTQKIPFLKSVFSANLSESNILALTDCVSQTDLQNLPKDEVMQFLFGLLNKSTQEKEIIFLVKQICQFTAAFMNSNLVKLVLKTEPALMKDILNWSKARKAIQFEYIQHQLAKLKSDVQMDQFDDEVDLLKMGQQYREQVDQYESMLKVLLQKEIFLGFQGIDMGVFGFKAENALYRQQAFGYVDVKETLFDEKDKTLVQTMLELQALEAKEEDELIRQAE</sequence>
<reference evidence="1" key="1">
    <citation type="submission" date="2015-07" db="EMBL/GenBank/DDBJ databases">
        <title>Adaptation to a free-living lifestyle via gene acquisitions in the diplomonad Trepomonas sp. PC1.</title>
        <authorList>
            <person name="Xu F."/>
            <person name="Jerlstrom-Hultqvist J."/>
            <person name="Kolisko M."/>
            <person name="Simpson A.G.B."/>
            <person name="Roger A.J."/>
            <person name="Svard S.G."/>
            <person name="Andersson J.O."/>
        </authorList>
    </citation>
    <scope>NUCLEOTIDE SEQUENCE</scope>
    <source>
        <strain evidence="1">PC1</strain>
    </source>
</reference>
<feature type="non-terminal residue" evidence="1">
    <location>
        <position position="1"/>
    </location>
</feature>
<dbReference type="AlphaFoldDB" id="A0A146K3H4"/>
<organism evidence="1">
    <name type="scientific">Trepomonas sp. PC1</name>
    <dbReference type="NCBI Taxonomy" id="1076344"/>
    <lineage>
        <taxon>Eukaryota</taxon>
        <taxon>Metamonada</taxon>
        <taxon>Diplomonadida</taxon>
        <taxon>Hexamitidae</taxon>
        <taxon>Hexamitinae</taxon>
        <taxon>Trepomonas</taxon>
    </lineage>
</organism>
<dbReference type="EMBL" id="GDID01006455">
    <property type="protein sequence ID" value="JAP90151.1"/>
    <property type="molecule type" value="Transcribed_RNA"/>
</dbReference>
<name>A0A146K3H4_9EUKA</name>
<evidence type="ECO:0000313" key="1">
    <source>
        <dbReference type="EMBL" id="JAP90151.1"/>
    </source>
</evidence>
<protein>
    <submittedName>
        <fullName evidence="1">Uncharacterized protein</fullName>
    </submittedName>
</protein>
<proteinExistence type="predicted"/>
<feature type="non-terminal residue" evidence="1">
    <location>
        <position position="676"/>
    </location>
</feature>